<accession>A0A9W7KT63</accession>
<feature type="domain" description="CSC1/OSCA1-like 7TM region" evidence="4">
    <location>
        <begin position="251"/>
        <end position="475"/>
    </location>
</feature>
<feature type="transmembrane region" description="Helical" evidence="2">
    <location>
        <begin position="234"/>
        <end position="250"/>
    </location>
</feature>
<evidence type="ECO:0000313" key="6">
    <source>
        <dbReference type="EMBL" id="GMI10579.1"/>
    </source>
</evidence>
<feature type="transmembrane region" description="Helical" evidence="2">
    <location>
        <begin position="297"/>
        <end position="322"/>
    </location>
</feature>
<dbReference type="GO" id="GO:0005886">
    <property type="term" value="C:plasma membrane"/>
    <property type="evidence" value="ECO:0007669"/>
    <property type="project" value="TreeGrafter"/>
</dbReference>
<evidence type="ECO:0000313" key="7">
    <source>
        <dbReference type="Proteomes" id="UP001165082"/>
    </source>
</evidence>
<comment type="caution">
    <text evidence="6">The sequence shown here is derived from an EMBL/GenBank/DDBJ whole genome shotgun (WGS) entry which is preliminary data.</text>
</comment>
<keyword evidence="2" id="KW-0472">Membrane</keyword>
<evidence type="ECO:0000259" key="5">
    <source>
        <dbReference type="Pfam" id="PF14703"/>
    </source>
</evidence>
<dbReference type="Pfam" id="PF02714">
    <property type="entry name" value="RSN1_7TM"/>
    <property type="match status" value="1"/>
</dbReference>
<feature type="transmembrane region" description="Helical" evidence="2">
    <location>
        <begin position="256"/>
        <end position="276"/>
    </location>
</feature>
<feature type="region of interest" description="Disordered" evidence="1">
    <location>
        <begin position="115"/>
        <end position="135"/>
    </location>
</feature>
<organism evidence="6 7">
    <name type="scientific">Triparma retinervis</name>
    <dbReference type="NCBI Taxonomy" id="2557542"/>
    <lineage>
        <taxon>Eukaryota</taxon>
        <taxon>Sar</taxon>
        <taxon>Stramenopiles</taxon>
        <taxon>Ochrophyta</taxon>
        <taxon>Bolidophyceae</taxon>
        <taxon>Parmales</taxon>
        <taxon>Triparmaceae</taxon>
        <taxon>Triparma</taxon>
    </lineage>
</organism>
<feature type="domain" description="Gfo/Idh/MocA-like oxidoreductase N-terminal" evidence="3">
    <location>
        <begin position="567"/>
        <end position="605"/>
    </location>
</feature>
<feature type="transmembrane region" description="Helical" evidence="2">
    <location>
        <begin position="342"/>
        <end position="362"/>
    </location>
</feature>
<dbReference type="PANTHER" id="PTHR13018:SF5">
    <property type="entry name" value="RE44586P"/>
    <property type="match status" value="1"/>
</dbReference>
<feature type="domain" description="CSC1/OSCA1-like cytosolic" evidence="5">
    <location>
        <begin position="135"/>
        <end position="222"/>
    </location>
</feature>
<dbReference type="GO" id="GO:0000166">
    <property type="term" value="F:nucleotide binding"/>
    <property type="evidence" value="ECO:0007669"/>
    <property type="project" value="InterPro"/>
</dbReference>
<dbReference type="InterPro" id="IPR027815">
    <property type="entry name" value="CSC1/OSCA1-like_cyt"/>
</dbReference>
<sequence length="834" mass="93844">MNEEVENLVREKIRIARDGGDGEEETGMFERVREIVGGIGGGIKRGLGGRQVSNGEGNVEVLYRDSITPEPAAPPASANPNYGAIEARLYKEEEGGDDRGMSLLKNDYLQEEGFHRTSSALTPRGEEDLIQPGGRDKHKSCFRRAINKLGVDFLHSEISSVRDKFQSVVVDSVFARTMSSTGFVTFTNLQTVAMANASTLSHKVDTLDTALAPEPRDIYWPNCHVTRPVRMARIQTASAGIMLGVLLFWVNLLNGYLPVVTLLGLIQLLPFFFQWVATSYETRMTHSDIQSSIMKRFFVYQLANIYISITAGSIFENLTAILDNPTSALQVLSDTVPTVVGYFMSLIMTKILAGLPVVLLRFGALLRMGFLRLCFQEAHLTQRELNEVYRPQEFLYGWEYPTQLLVIVICFTYSVISPVILLIGAVYFYLALIVYKLQLLYVYTPLYEGGGELFPSVCHRTFIGLCCGQVSLLAYLFIRVSTKGWQPLVLIPLPFYTIYTMNRMKAMYDIPSKSLSLERAVVLDRQNKKSGDGADLVDSFDKHAYRQPLLDPKELHIEPEPYRTVWVAKAARAGKHILCEKPIAVDLASLKSIVSVCEEMDVELMDGVMFMHHPRLSTLISTLPSLTPLHVSSAFTFLGDDDFFKNNIRTNGGDPLGCLGDLGYYNIRISLSSFNYTPPSHAHGVILEENEHGVPITMSCGMRWEDGRSCTFTCSFRMLTQQWVKIACKEGHVDIEDFVIPNEEERAGFEIVKEDFVEEARRCSRTKEYVEVENAKPQQTLMWEEFARRVYNRSEGGGGQRDGFSHEVMTQLCIEACMRSAREGSREVEVKRNL</sequence>
<dbReference type="EMBL" id="BRXZ01000382">
    <property type="protein sequence ID" value="GMI10579.1"/>
    <property type="molecule type" value="Genomic_DNA"/>
</dbReference>
<protein>
    <submittedName>
        <fullName evidence="6">Uncharacterized protein</fullName>
    </submittedName>
</protein>
<dbReference type="SUPFAM" id="SSF51735">
    <property type="entry name" value="NAD(P)-binding Rossmann-fold domains"/>
    <property type="match status" value="1"/>
</dbReference>
<dbReference type="InterPro" id="IPR045122">
    <property type="entry name" value="Csc1-like"/>
</dbReference>
<evidence type="ECO:0000256" key="2">
    <source>
        <dbReference type="SAM" id="Phobius"/>
    </source>
</evidence>
<dbReference type="AlphaFoldDB" id="A0A9W7KT63"/>
<evidence type="ECO:0000256" key="1">
    <source>
        <dbReference type="SAM" id="MobiDB-lite"/>
    </source>
</evidence>
<gene>
    <name evidence="6" type="ORF">TrRE_jg7516</name>
</gene>
<keyword evidence="7" id="KW-1185">Reference proteome</keyword>
<keyword evidence="2" id="KW-0812">Transmembrane</keyword>
<dbReference type="InterPro" id="IPR036291">
    <property type="entry name" value="NAD(P)-bd_dom_sf"/>
</dbReference>
<feature type="transmembrane region" description="Helical" evidence="2">
    <location>
        <begin position="404"/>
        <end position="433"/>
    </location>
</feature>
<dbReference type="Gene3D" id="3.30.360.10">
    <property type="entry name" value="Dihydrodipicolinate Reductase, domain 2"/>
    <property type="match status" value="1"/>
</dbReference>
<keyword evidence="2" id="KW-1133">Transmembrane helix</keyword>
<dbReference type="SUPFAM" id="SSF55347">
    <property type="entry name" value="Glyceraldehyde-3-phosphate dehydrogenase-like, C-terminal domain"/>
    <property type="match status" value="1"/>
</dbReference>
<evidence type="ECO:0000259" key="4">
    <source>
        <dbReference type="Pfam" id="PF02714"/>
    </source>
</evidence>
<dbReference type="Gene3D" id="3.40.50.720">
    <property type="entry name" value="NAD(P)-binding Rossmann-like Domain"/>
    <property type="match status" value="1"/>
</dbReference>
<dbReference type="Pfam" id="PF01408">
    <property type="entry name" value="GFO_IDH_MocA"/>
    <property type="match status" value="1"/>
</dbReference>
<dbReference type="InterPro" id="IPR000683">
    <property type="entry name" value="Gfo/Idh/MocA-like_OxRdtase_N"/>
</dbReference>
<dbReference type="Proteomes" id="UP001165082">
    <property type="component" value="Unassembled WGS sequence"/>
</dbReference>
<dbReference type="GO" id="GO:0005227">
    <property type="term" value="F:calcium-activated cation channel activity"/>
    <property type="evidence" value="ECO:0007669"/>
    <property type="project" value="InterPro"/>
</dbReference>
<dbReference type="OrthoDB" id="1689567at2759"/>
<proteinExistence type="predicted"/>
<dbReference type="InterPro" id="IPR003864">
    <property type="entry name" value="CSC1/OSCA1-like_7TM"/>
</dbReference>
<dbReference type="Pfam" id="PF14703">
    <property type="entry name" value="PHM7_cyt"/>
    <property type="match status" value="1"/>
</dbReference>
<evidence type="ECO:0000259" key="3">
    <source>
        <dbReference type="Pfam" id="PF01408"/>
    </source>
</evidence>
<dbReference type="PANTHER" id="PTHR13018">
    <property type="entry name" value="PROBABLE MEMBRANE PROTEIN DUF221-RELATED"/>
    <property type="match status" value="1"/>
</dbReference>
<reference evidence="6" key="1">
    <citation type="submission" date="2022-07" db="EMBL/GenBank/DDBJ databases">
        <title>Genome analysis of Parmales, a sister group of diatoms, reveals the evolutionary specialization of diatoms from phago-mixotrophs to photoautotrophs.</title>
        <authorList>
            <person name="Ban H."/>
            <person name="Sato S."/>
            <person name="Yoshikawa S."/>
            <person name="Kazumasa Y."/>
            <person name="Nakamura Y."/>
            <person name="Ichinomiya M."/>
            <person name="Saitoh K."/>
            <person name="Sato N."/>
            <person name="Blanc-Mathieu R."/>
            <person name="Endo H."/>
            <person name="Kuwata A."/>
            <person name="Ogata H."/>
        </authorList>
    </citation>
    <scope>NUCLEOTIDE SEQUENCE</scope>
</reference>
<name>A0A9W7KT63_9STRA</name>